<dbReference type="AlphaFoldDB" id="A0A4S3JS72"/>
<name>A0A4S3JS72_9EURO</name>
<comment type="caution">
    <text evidence="3">The sequence shown here is derived from an EMBL/GenBank/DDBJ whole genome shotgun (WGS) entry which is preliminary data.</text>
</comment>
<dbReference type="Proteomes" id="UP000308092">
    <property type="component" value="Unassembled WGS sequence"/>
</dbReference>
<dbReference type="InterPro" id="IPR017795">
    <property type="entry name" value="ABBA_NscD-like"/>
</dbReference>
<dbReference type="VEuPathDB" id="FungiDB:EYZ11_004125"/>
<organism evidence="3 4">
    <name type="scientific">Aspergillus tanneri</name>
    <dbReference type="NCBI Taxonomy" id="1220188"/>
    <lineage>
        <taxon>Eukaryota</taxon>
        <taxon>Fungi</taxon>
        <taxon>Dikarya</taxon>
        <taxon>Ascomycota</taxon>
        <taxon>Pezizomycotina</taxon>
        <taxon>Eurotiomycetes</taxon>
        <taxon>Eurotiomycetidae</taxon>
        <taxon>Eurotiales</taxon>
        <taxon>Aspergillaceae</taxon>
        <taxon>Aspergillus</taxon>
        <taxon>Aspergillus subgen. Circumdati</taxon>
    </lineage>
</organism>
<reference evidence="3 4" key="1">
    <citation type="submission" date="2019-03" db="EMBL/GenBank/DDBJ databases">
        <title>The genome sequence of a newly discovered highly antifungal drug resistant Aspergillus species, Aspergillus tanneri NIH 1004.</title>
        <authorList>
            <person name="Mounaud S."/>
            <person name="Singh I."/>
            <person name="Joardar V."/>
            <person name="Pakala S."/>
            <person name="Pakala S."/>
            <person name="Venepally P."/>
            <person name="Hoover J."/>
            <person name="Nierman W."/>
            <person name="Chung J."/>
            <person name="Losada L."/>
        </authorList>
    </citation>
    <scope>NUCLEOTIDE SEQUENCE [LARGE SCALE GENOMIC DNA]</scope>
    <source>
        <strain evidence="3 4">NIH1004</strain>
    </source>
</reference>
<gene>
    <name evidence="3" type="ORF">EYZ11_004125</name>
</gene>
<protein>
    <submittedName>
        <fullName evidence="3">Uncharacterized protein</fullName>
    </submittedName>
</protein>
<dbReference type="GO" id="GO:0016765">
    <property type="term" value="F:transferase activity, transferring alkyl or aryl (other than methyl) groups"/>
    <property type="evidence" value="ECO:0007669"/>
    <property type="project" value="InterPro"/>
</dbReference>
<proteinExistence type="predicted"/>
<keyword evidence="4" id="KW-1185">Reference proteome</keyword>
<dbReference type="GO" id="GO:0009820">
    <property type="term" value="P:alkaloid metabolic process"/>
    <property type="evidence" value="ECO:0007669"/>
    <property type="project" value="InterPro"/>
</dbReference>
<dbReference type="EMBL" id="SOSA01000115">
    <property type="protein sequence ID" value="THC96391.1"/>
    <property type="molecule type" value="Genomic_DNA"/>
</dbReference>
<evidence type="ECO:0000256" key="1">
    <source>
        <dbReference type="ARBA" id="ARBA00022679"/>
    </source>
</evidence>
<sequence length="126" mass="13736">MQAILALDLKSGDIVVKLYLYPMLKSATAQTPISQLVLNALRRGNNGIFRDASATTESYLHTAPPSLEMVRELWESLGIPRRDTSNSGTANKAGRSTEPTHAPVHCRNRAPQTVAPTQNILPSHGY</sequence>
<feature type="region of interest" description="Disordered" evidence="2">
    <location>
        <begin position="80"/>
        <end position="126"/>
    </location>
</feature>
<keyword evidence="1" id="KW-0808">Transferase</keyword>
<feature type="compositionally biased region" description="Polar residues" evidence="2">
    <location>
        <begin position="110"/>
        <end position="126"/>
    </location>
</feature>
<accession>A0A4S3JS72</accession>
<evidence type="ECO:0000313" key="4">
    <source>
        <dbReference type="Proteomes" id="UP000308092"/>
    </source>
</evidence>
<evidence type="ECO:0000256" key="2">
    <source>
        <dbReference type="SAM" id="MobiDB-lite"/>
    </source>
</evidence>
<evidence type="ECO:0000313" key="3">
    <source>
        <dbReference type="EMBL" id="THC96391.1"/>
    </source>
</evidence>
<dbReference type="Pfam" id="PF11991">
    <property type="entry name" value="Trp_DMAT"/>
    <property type="match status" value="1"/>
</dbReference>